<dbReference type="InterPro" id="IPR036390">
    <property type="entry name" value="WH_DNA-bd_sf"/>
</dbReference>
<gene>
    <name evidence="2" type="ORF">KYY02_26565</name>
</gene>
<keyword evidence="3" id="KW-1185">Reference proteome</keyword>
<evidence type="ECO:0000313" key="2">
    <source>
        <dbReference type="EMBL" id="MEZ3182100.1"/>
    </source>
</evidence>
<name>A0ABV4J592_9ACTN</name>
<dbReference type="Proteomes" id="UP001567537">
    <property type="component" value="Unassembled WGS sequence"/>
</dbReference>
<dbReference type="EMBL" id="JAHWZY010000035">
    <property type="protein sequence ID" value="MEZ3182100.1"/>
    <property type="molecule type" value="Genomic_DNA"/>
</dbReference>
<evidence type="ECO:0000313" key="3">
    <source>
        <dbReference type="Proteomes" id="UP001567537"/>
    </source>
</evidence>
<feature type="domain" description="Transcription regulator PadR N-terminal" evidence="1">
    <location>
        <begin position="22"/>
        <end position="82"/>
    </location>
</feature>
<dbReference type="InterPro" id="IPR036388">
    <property type="entry name" value="WH-like_DNA-bd_sf"/>
</dbReference>
<reference evidence="2 3" key="1">
    <citation type="journal article" date="2021" name="Res Sq">
        <title>Streptomyces Pimoensis sp. nov., Isolated From the Taklimakan Desert in Xinjiang, China.</title>
        <authorList>
            <person name="Zhang P."/>
            <person name="Luo X."/>
            <person name="Luo X."/>
            <person name="Liu Z."/>
            <person name="Xia Z."/>
            <person name="Wan C."/>
            <person name="zhang L."/>
        </authorList>
    </citation>
    <scope>NUCLEOTIDE SEQUENCE [LARGE SCALE GENOMIC DNA]</scope>
    <source>
        <strain evidence="2 3">TRM75549</strain>
    </source>
</reference>
<evidence type="ECO:0000259" key="1">
    <source>
        <dbReference type="Pfam" id="PF03551"/>
    </source>
</evidence>
<proteinExistence type="predicted"/>
<sequence length="113" mass="12417">MASVRMTVAVAKVLRVFLEDASQPRYGYELMQVTGFPSGKLYPIVARLQAAGWLIKEQEDIDPSVVGRPPRRMYRLSPDGIQTARLELAALSEQLRPPAEGVQGILRPEGGAL</sequence>
<dbReference type="Gene3D" id="1.10.10.10">
    <property type="entry name" value="Winged helix-like DNA-binding domain superfamily/Winged helix DNA-binding domain"/>
    <property type="match status" value="1"/>
</dbReference>
<protein>
    <submittedName>
        <fullName evidence="2">PadR family transcriptional regulator</fullName>
    </submittedName>
</protein>
<accession>A0ABV4J592</accession>
<dbReference type="Pfam" id="PF03551">
    <property type="entry name" value="PadR"/>
    <property type="match status" value="1"/>
</dbReference>
<organism evidence="2 3">
    <name type="scientific">Streptomyces pimonensis</name>
    <dbReference type="NCBI Taxonomy" id="2860288"/>
    <lineage>
        <taxon>Bacteria</taxon>
        <taxon>Bacillati</taxon>
        <taxon>Actinomycetota</taxon>
        <taxon>Actinomycetes</taxon>
        <taxon>Kitasatosporales</taxon>
        <taxon>Streptomycetaceae</taxon>
        <taxon>Streptomyces</taxon>
    </lineage>
</organism>
<dbReference type="InterPro" id="IPR005149">
    <property type="entry name" value="Tscrpt_reg_PadR_N"/>
</dbReference>
<dbReference type="SUPFAM" id="SSF46785">
    <property type="entry name" value="Winged helix' DNA-binding domain"/>
    <property type="match status" value="1"/>
</dbReference>
<comment type="caution">
    <text evidence="2">The sequence shown here is derived from an EMBL/GenBank/DDBJ whole genome shotgun (WGS) entry which is preliminary data.</text>
</comment>